<dbReference type="InterPro" id="IPR002078">
    <property type="entry name" value="Sigma_54_int"/>
</dbReference>
<evidence type="ECO:0000259" key="6">
    <source>
        <dbReference type="PROSITE" id="PS50110"/>
    </source>
</evidence>
<reference evidence="7" key="1">
    <citation type="submission" date="2019-10" db="EMBL/GenBank/DDBJ databases">
        <title>Metagenomic sequencing of thiosulfate-disproportionating enrichment culture.</title>
        <authorList>
            <person name="Umezawa K."/>
            <person name="Kojima H."/>
            <person name="Fukui M."/>
        </authorList>
    </citation>
    <scope>NUCLEOTIDE SEQUENCE</scope>
    <source>
        <strain evidence="7">45J</strain>
    </source>
</reference>
<dbReference type="PROSITE" id="PS00676">
    <property type="entry name" value="SIGMA54_INTERACT_2"/>
    <property type="match status" value="1"/>
</dbReference>
<dbReference type="InterPro" id="IPR009057">
    <property type="entry name" value="Homeodomain-like_sf"/>
</dbReference>
<dbReference type="GO" id="GO:0006355">
    <property type="term" value="P:regulation of DNA-templated transcription"/>
    <property type="evidence" value="ECO:0007669"/>
    <property type="project" value="InterPro"/>
</dbReference>
<dbReference type="PROSITE" id="PS50045">
    <property type="entry name" value="SIGMA54_INTERACT_4"/>
    <property type="match status" value="1"/>
</dbReference>
<dbReference type="GO" id="GO:0005524">
    <property type="term" value="F:ATP binding"/>
    <property type="evidence" value="ECO:0007669"/>
    <property type="project" value="UniProtKB-KW"/>
</dbReference>
<dbReference type="Gene3D" id="1.10.10.60">
    <property type="entry name" value="Homeodomain-like"/>
    <property type="match status" value="1"/>
</dbReference>
<dbReference type="PANTHER" id="PTHR32071">
    <property type="entry name" value="TRANSCRIPTIONAL REGULATORY PROTEIN"/>
    <property type="match status" value="1"/>
</dbReference>
<dbReference type="Pfam" id="PF02954">
    <property type="entry name" value="HTH_8"/>
    <property type="match status" value="1"/>
</dbReference>
<dbReference type="CDD" id="cd00009">
    <property type="entry name" value="AAA"/>
    <property type="match status" value="1"/>
</dbReference>
<dbReference type="InterPro" id="IPR058031">
    <property type="entry name" value="AAA_lid_NorR"/>
</dbReference>
<evidence type="ECO:0000256" key="3">
    <source>
        <dbReference type="ARBA" id="ARBA00023015"/>
    </source>
</evidence>
<dbReference type="PRINTS" id="PR01590">
    <property type="entry name" value="HTHFIS"/>
</dbReference>
<comment type="caution">
    <text evidence="7">The sequence shown here is derived from an EMBL/GenBank/DDBJ whole genome shotgun (WGS) entry which is preliminary data.</text>
</comment>
<dbReference type="SMART" id="SM00448">
    <property type="entry name" value="REC"/>
    <property type="match status" value="1"/>
</dbReference>
<dbReference type="SUPFAM" id="SSF46689">
    <property type="entry name" value="Homeodomain-like"/>
    <property type="match status" value="1"/>
</dbReference>
<dbReference type="PANTHER" id="PTHR32071:SF113">
    <property type="entry name" value="ALGINATE BIOSYNTHESIS TRANSCRIPTIONAL REGULATORY PROTEIN ALGB"/>
    <property type="match status" value="1"/>
</dbReference>
<dbReference type="SMART" id="SM00382">
    <property type="entry name" value="AAA"/>
    <property type="match status" value="1"/>
</dbReference>
<dbReference type="EMBL" id="BLAB01000001">
    <property type="protein sequence ID" value="GER92801.1"/>
    <property type="molecule type" value="Genomic_DNA"/>
</dbReference>
<evidence type="ECO:0000256" key="4">
    <source>
        <dbReference type="ARBA" id="ARBA00023163"/>
    </source>
</evidence>
<dbReference type="SUPFAM" id="SSF52172">
    <property type="entry name" value="CheY-like"/>
    <property type="match status" value="1"/>
</dbReference>
<proteinExistence type="predicted"/>
<evidence type="ECO:0000256" key="1">
    <source>
        <dbReference type="ARBA" id="ARBA00022741"/>
    </source>
</evidence>
<name>A0A5J4L1X8_9ZZZZ</name>
<dbReference type="AlphaFoldDB" id="A0A5J4L1X8"/>
<dbReference type="InterPro" id="IPR025943">
    <property type="entry name" value="Sigma_54_int_dom_ATP-bd_2"/>
</dbReference>
<dbReference type="InterPro" id="IPR002197">
    <property type="entry name" value="HTH_Fis"/>
</dbReference>
<dbReference type="Gene3D" id="1.10.8.60">
    <property type="match status" value="1"/>
</dbReference>
<keyword evidence="3" id="KW-0805">Transcription regulation</keyword>
<feature type="domain" description="Sigma-54 factor interaction" evidence="5">
    <location>
        <begin position="138"/>
        <end position="367"/>
    </location>
</feature>
<evidence type="ECO:0000313" key="7">
    <source>
        <dbReference type="EMBL" id="GER92801.1"/>
    </source>
</evidence>
<dbReference type="Pfam" id="PF00072">
    <property type="entry name" value="Response_reg"/>
    <property type="match status" value="1"/>
</dbReference>
<dbReference type="GO" id="GO:0000160">
    <property type="term" value="P:phosphorelay signal transduction system"/>
    <property type="evidence" value="ECO:0007669"/>
    <property type="project" value="InterPro"/>
</dbReference>
<keyword evidence="4" id="KW-0804">Transcription</keyword>
<dbReference type="InterPro" id="IPR025662">
    <property type="entry name" value="Sigma_54_int_dom_ATP-bd_1"/>
</dbReference>
<protein>
    <submittedName>
        <fullName evidence="7">Fis family transcriptional regulator</fullName>
    </submittedName>
</protein>
<feature type="domain" description="Response regulatory" evidence="6">
    <location>
        <begin position="2"/>
        <end position="116"/>
    </location>
</feature>
<gene>
    <name evidence="7" type="ORF">A45J_0527</name>
</gene>
<accession>A0A5J4L1X8</accession>
<evidence type="ECO:0000259" key="5">
    <source>
        <dbReference type="PROSITE" id="PS50045"/>
    </source>
</evidence>
<dbReference type="InterPro" id="IPR003593">
    <property type="entry name" value="AAA+_ATPase"/>
</dbReference>
<dbReference type="SUPFAM" id="SSF52540">
    <property type="entry name" value="P-loop containing nucleoside triphosphate hydrolases"/>
    <property type="match status" value="1"/>
</dbReference>
<dbReference type="PROSITE" id="PS00675">
    <property type="entry name" value="SIGMA54_INTERACT_1"/>
    <property type="match status" value="1"/>
</dbReference>
<dbReference type="Pfam" id="PF00158">
    <property type="entry name" value="Sigma54_activat"/>
    <property type="match status" value="1"/>
</dbReference>
<sequence length="447" mass="50791">MRALIVDDEQNIRKILNVLLKEDGFDVHEASNIINAEDLIKENYYDIAIIDLRLSDGSGIDILKTIKKQNLETVVLIITAFASTETAIAAMKLGAYDYVTKPFNLDELRVIIRNIKEKITLQKKVKELQQYADEYHDIIGKSDAMKRVFNMIEKIAPFDTNVIITGQSGTGKELVAKAIHRKSTRADMPFIAINCATLPEELLESELFGYTRGAFTGAYASKQGLIEEANGGTLFLDEIGEMPLQIQAKLLRFLEEKKIRPIGSSNEIDIDIRIIAATNKSLKESIEKGEFREDLYYRLSTFEISLPSLKDRKEDIPLLINHFVKLFSKKFQKDIHKIEPAFVNYIMQHELKGNVRELKNIIEKEVILSEDGCLKCTSCPVVVNQGYTINASLENNINLNEYLSSIEKDLLNKALQKANGVKTKAAELLGLTFREFRYRLSKYKLKD</sequence>
<dbReference type="InterPro" id="IPR001789">
    <property type="entry name" value="Sig_transdc_resp-reg_receiver"/>
</dbReference>
<dbReference type="Pfam" id="PF25601">
    <property type="entry name" value="AAA_lid_14"/>
    <property type="match status" value="1"/>
</dbReference>
<dbReference type="InterPro" id="IPR011006">
    <property type="entry name" value="CheY-like_superfamily"/>
</dbReference>
<dbReference type="PROSITE" id="PS50110">
    <property type="entry name" value="RESPONSE_REGULATORY"/>
    <property type="match status" value="1"/>
</dbReference>
<keyword evidence="2" id="KW-0067">ATP-binding</keyword>
<keyword evidence="1" id="KW-0547">Nucleotide-binding</keyword>
<dbReference type="GO" id="GO:0043565">
    <property type="term" value="F:sequence-specific DNA binding"/>
    <property type="evidence" value="ECO:0007669"/>
    <property type="project" value="InterPro"/>
</dbReference>
<evidence type="ECO:0000256" key="2">
    <source>
        <dbReference type="ARBA" id="ARBA00022840"/>
    </source>
</evidence>
<dbReference type="Gene3D" id="3.40.50.300">
    <property type="entry name" value="P-loop containing nucleotide triphosphate hydrolases"/>
    <property type="match status" value="1"/>
</dbReference>
<dbReference type="FunFam" id="3.40.50.300:FF:000006">
    <property type="entry name" value="DNA-binding transcriptional regulator NtrC"/>
    <property type="match status" value="1"/>
</dbReference>
<dbReference type="InterPro" id="IPR027417">
    <property type="entry name" value="P-loop_NTPase"/>
</dbReference>
<organism evidence="7">
    <name type="scientific">hot springs metagenome</name>
    <dbReference type="NCBI Taxonomy" id="433727"/>
    <lineage>
        <taxon>unclassified sequences</taxon>
        <taxon>metagenomes</taxon>
        <taxon>ecological metagenomes</taxon>
    </lineage>
</organism>
<dbReference type="Gene3D" id="3.40.50.2300">
    <property type="match status" value="1"/>
</dbReference>